<dbReference type="Pfam" id="PF00049">
    <property type="entry name" value="Insulin"/>
    <property type="match status" value="1"/>
</dbReference>
<dbReference type="Proteomes" id="UP000075886">
    <property type="component" value="Unassembled WGS sequence"/>
</dbReference>
<dbReference type="EMBL" id="AXCN02001045">
    <property type="status" value="NOT_ANNOTATED_CDS"/>
    <property type="molecule type" value="Genomic_DNA"/>
</dbReference>
<dbReference type="InterPro" id="IPR022352">
    <property type="entry name" value="Ins/IGF/rlx"/>
</dbReference>
<dbReference type="InterPro" id="IPR016179">
    <property type="entry name" value="Insulin-like"/>
</dbReference>
<dbReference type="VEuPathDB" id="VectorBase:AFAF010415"/>
<dbReference type="SMART" id="SM00078">
    <property type="entry name" value="IlGF"/>
    <property type="match status" value="1"/>
</dbReference>
<evidence type="ECO:0000313" key="10">
    <source>
        <dbReference type="Proteomes" id="UP000075886"/>
    </source>
</evidence>
<keyword evidence="6" id="KW-0964">Secreted</keyword>
<keyword evidence="5" id="KW-1015">Disulfide bond</keyword>
<evidence type="ECO:0000259" key="8">
    <source>
        <dbReference type="SMART" id="SM00078"/>
    </source>
</evidence>
<reference evidence="9" key="2">
    <citation type="submission" date="2020-05" db="UniProtKB">
        <authorList>
            <consortium name="EnsemblMetazoa"/>
        </authorList>
    </citation>
    <scope>IDENTIFICATION</scope>
    <source>
        <strain evidence="9">FAR1</strain>
    </source>
</reference>
<dbReference type="EnsemblMetazoa" id="AFAF010415-RA">
    <property type="protein sequence ID" value="AFAF010415-PA"/>
    <property type="gene ID" value="AFAF010415"/>
</dbReference>
<evidence type="ECO:0000256" key="3">
    <source>
        <dbReference type="ARBA" id="ARBA00022685"/>
    </source>
</evidence>
<feature type="chain" id="PRO_5008132792" description="Insulin-like domain-containing protein" evidence="7">
    <location>
        <begin position="26"/>
        <end position="148"/>
    </location>
</feature>
<keyword evidence="4 7" id="KW-0732">Signal</keyword>
<keyword evidence="3" id="KW-0165">Cleavage on pair of basic residues</keyword>
<proteinExistence type="inferred from homology"/>
<feature type="domain" description="Insulin-like" evidence="8">
    <location>
        <begin position="26"/>
        <end position="138"/>
    </location>
</feature>
<accession>A0A182QHQ9</accession>
<protein>
    <recommendedName>
        <fullName evidence="8">Insulin-like domain-containing protein</fullName>
    </recommendedName>
</protein>
<dbReference type="PANTHER" id="PTHR13647:SF4">
    <property type="entry name" value="INSULIN-LIKE PEPTIDE 1-RELATED"/>
    <property type="match status" value="1"/>
</dbReference>
<dbReference type="PROSITE" id="PS00262">
    <property type="entry name" value="INSULIN"/>
    <property type="match status" value="1"/>
</dbReference>
<dbReference type="GO" id="GO:0005576">
    <property type="term" value="C:extracellular region"/>
    <property type="evidence" value="ECO:0007669"/>
    <property type="project" value="UniProtKB-SubCell"/>
</dbReference>
<dbReference type="Gene3D" id="1.10.100.10">
    <property type="entry name" value="Insulin-like"/>
    <property type="match status" value="1"/>
</dbReference>
<organism evidence="9 10">
    <name type="scientific">Anopheles farauti</name>
    <dbReference type="NCBI Taxonomy" id="69004"/>
    <lineage>
        <taxon>Eukaryota</taxon>
        <taxon>Metazoa</taxon>
        <taxon>Ecdysozoa</taxon>
        <taxon>Arthropoda</taxon>
        <taxon>Hexapoda</taxon>
        <taxon>Insecta</taxon>
        <taxon>Pterygota</taxon>
        <taxon>Neoptera</taxon>
        <taxon>Endopterygota</taxon>
        <taxon>Diptera</taxon>
        <taxon>Nematocera</taxon>
        <taxon>Culicoidea</taxon>
        <taxon>Culicidae</taxon>
        <taxon>Anophelinae</taxon>
        <taxon>Anopheles</taxon>
    </lineage>
</organism>
<comment type="similarity">
    <text evidence="1 6">Belongs to the insulin family.</text>
</comment>
<dbReference type="CDD" id="cd00101">
    <property type="entry name" value="IlGF_like"/>
    <property type="match status" value="1"/>
</dbReference>
<evidence type="ECO:0000256" key="4">
    <source>
        <dbReference type="ARBA" id="ARBA00022729"/>
    </source>
</evidence>
<keyword evidence="10" id="KW-1185">Reference proteome</keyword>
<dbReference type="AlphaFoldDB" id="A0A182QHQ9"/>
<evidence type="ECO:0000256" key="6">
    <source>
        <dbReference type="RuleBase" id="RU000406"/>
    </source>
</evidence>
<dbReference type="PRINTS" id="PR00276">
    <property type="entry name" value="INSULINFAMLY"/>
</dbReference>
<sequence>MKSARFVSVACLLLVLLGSLQTVSAGRYCGDLLPKTLAFLCAEYFSLDDIKKNTVGYYEPLADLSGENFREMEMKRDFNGMVPYASEQMAGDEWIGQWFKRKPSHRFIVPHMQARFRRAVANECCQQDCNLDQLLSYCKVVAPGVLSS</sequence>
<dbReference type="InterPro" id="IPR036438">
    <property type="entry name" value="Insulin-like_sf"/>
</dbReference>
<feature type="signal peptide" evidence="7">
    <location>
        <begin position="1"/>
        <end position="25"/>
    </location>
</feature>
<comment type="subunit">
    <text evidence="2">Heterodimer of a B chain and an A chain linked by two disulfide bonds.</text>
</comment>
<comment type="subcellular location">
    <subcellularLocation>
        <location evidence="6">Secreted</location>
    </subcellularLocation>
</comment>
<evidence type="ECO:0000256" key="7">
    <source>
        <dbReference type="SAM" id="SignalP"/>
    </source>
</evidence>
<dbReference type="InterPro" id="IPR022353">
    <property type="entry name" value="Insulin_CS"/>
</dbReference>
<evidence type="ECO:0000256" key="1">
    <source>
        <dbReference type="ARBA" id="ARBA00009034"/>
    </source>
</evidence>
<evidence type="ECO:0000313" key="9">
    <source>
        <dbReference type="EnsemblMetazoa" id="AFAF010415-PA"/>
    </source>
</evidence>
<dbReference type="GO" id="GO:0005179">
    <property type="term" value="F:hormone activity"/>
    <property type="evidence" value="ECO:0007669"/>
    <property type="project" value="InterPro"/>
</dbReference>
<dbReference type="PANTHER" id="PTHR13647">
    <property type="entry name" value="INSULIN-LIKE PEPTIDE 2-RELATED"/>
    <property type="match status" value="1"/>
</dbReference>
<dbReference type="SUPFAM" id="SSF56994">
    <property type="entry name" value="Insulin-like"/>
    <property type="match status" value="1"/>
</dbReference>
<name>A0A182QHQ9_9DIPT</name>
<evidence type="ECO:0000256" key="5">
    <source>
        <dbReference type="ARBA" id="ARBA00023157"/>
    </source>
</evidence>
<reference evidence="10" key="1">
    <citation type="submission" date="2014-01" db="EMBL/GenBank/DDBJ databases">
        <title>The Genome Sequence of Anopheles farauti FAR1 (V2).</title>
        <authorList>
            <consortium name="The Broad Institute Genomics Platform"/>
            <person name="Neafsey D.E."/>
            <person name="Besansky N."/>
            <person name="Howell P."/>
            <person name="Walton C."/>
            <person name="Young S.K."/>
            <person name="Zeng Q."/>
            <person name="Gargeya S."/>
            <person name="Fitzgerald M."/>
            <person name="Haas B."/>
            <person name="Abouelleil A."/>
            <person name="Allen A.W."/>
            <person name="Alvarado L."/>
            <person name="Arachchi H.M."/>
            <person name="Berlin A.M."/>
            <person name="Chapman S.B."/>
            <person name="Gainer-Dewar J."/>
            <person name="Goldberg J."/>
            <person name="Griggs A."/>
            <person name="Gujja S."/>
            <person name="Hansen M."/>
            <person name="Howarth C."/>
            <person name="Imamovic A."/>
            <person name="Ireland A."/>
            <person name="Larimer J."/>
            <person name="McCowan C."/>
            <person name="Murphy C."/>
            <person name="Pearson M."/>
            <person name="Poon T.W."/>
            <person name="Priest M."/>
            <person name="Roberts A."/>
            <person name="Saif S."/>
            <person name="Shea T."/>
            <person name="Sisk P."/>
            <person name="Sykes S."/>
            <person name="Wortman J."/>
            <person name="Nusbaum C."/>
            <person name="Birren B."/>
        </authorList>
    </citation>
    <scope>NUCLEOTIDE SEQUENCE [LARGE SCALE GENOMIC DNA]</scope>
    <source>
        <strain evidence="10">FAR1</strain>
    </source>
</reference>
<evidence type="ECO:0000256" key="2">
    <source>
        <dbReference type="ARBA" id="ARBA00011207"/>
    </source>
</evidence>